<organism evidence="2 3">
    <name type="scientific">Timema podura</name>
    <name type="common">Walking stick</name>
    <dbReference type="NCBI Taxonomy" id="61482"/>
    <lineage>
        <taxon>Eukaryota</taxon>
        <taxon>Metazoa</taxon>
        <taxon>Ecdysozoa</taxon>
        <taxon>Arthropoda</taxon>
        <taxon>Hexapoda</taxon>
        <taxon>Insecta</taxon>
        <taxon>Pterygota</taxon>
        <taxon>Neoptera</taxon>
        <taxon>Polyneoptera</taxon>
        <taxon>Phasmatodea</taxon>
        <taxon>Timematodea</taxon>
        <taxon>Timematoidea</taxon>
        <taxon>Timematidae</taxon>
        <taxon>Timema</taxon>
    </lineage>
</organism>
<evidence type="ECO:0000313" key="3">
    <source>
        <dbReference type="Proteomes" id="UP001153148"/>
    </source>
</evidence>
<evidence type="ECO:0000313" key="2">
    <source>
        <dbReference type="EMBL" id="CAG2056620.1"/>
    </source>
</evidence>
<dbReference type="EMBL" id="CAJPIN010004118">
    <property type="protein sequence ID" value="CAG2056620.1"/>
    <property type="molecule type" value="Genomic_DNA"/>
</dbReference>
<sequence length="239" mass="25988">MRKVEFIRKVPAFSREIVGNYLGKPTSEQDSNPDLIIIRNPESRRLNLEEVSPHLRGGSVKKHLGKTTPSSADRDSNLDSPVLCSLAQHKTSASTNYSPVLQVLCTARGVRPSFGGSLDNGHAGLFTPTEADFGCSSYSTENYGLVCLITPDRYSRLDLPVIGSLAHCESSALDHDATGAGNRLNYRVSITTGLCPAPDQERDVLWQFHGARLAGPACVKLVIAQRGEKTLFPRGIKTR</sequence>
<dbReference type="Proteomes" id="UP001153148">
    <property type="component" value="Unassembled WGS sequence"/>
</dbReference>
<keyword evidence="3" id="KW-1185">Reference proteome</keyword>
<name>A0ABN7NLL8_TIMPD</name>
<accession>A0ABN7NLL8</accession>
<comment type="caution">
    <text evidence="2">The sequence shown here is derived from an EMBL/GenBank/DDBJ whole genome shotgun (WGS) entry which is preliminary data.</text>
</comment>
<reference evidence="2" key="1">
    <citation type="submission" date="2021-03" db="EMBL/GenBank/DDBJ databases">
        <authorList>
            <person name="Tran Van P."/>
        </authorList>
    </citation>
    <scope>NUCLEOTIDE SEQUENCE</scope>
</reference>
<evidence type="ECO:0000256" key="1">
    <source>
        <dbReference type="SAM" id="MobiDB-lite"/>
    </source>
</evidence>
<proteinExistence type="predicted"/>
<gene>
    <name evidence="2" type="ORF">TPAB3V08_LOCUS3609</name>
</gene>
<feature type="region of interest" description="Disordered" evidence="1">
    <location>
        <begin position="57"/>
        <end position="76"/>
    </location>
</feature>
<protein>
    <submittedName>
        <fullName evidence="2">Uncharacterized protein</fullName>
    </submittedName>
</protein>